<comment type="caution">
    <text evidence="1">The sequence shown here is derived from an EMBL/GenBank/DDBJ whole genome shotgun (WGS) entry which is preliminary data.</text>
</comment>
<evidence type="ECO:0000313" key="1">
    <source>
        <dbReference type="EMBL" id="KAH0781111.1"/>
    </source>
</evidence>
<dbReference type="Proteomes" id="UP000826656">
    <property type="component" value="Unassembled WGS sequence"/>
</dbReference>
<protein>
    <recommendedName>
        <fullName evidence="3">Retrotransposon gag domain-containing protein</fullName>
    </recommendedName>
</protein>
<evidence type="ECO:0008006" key="3">
    <source>
        <dbReference type="Google" id="ProtNLM"/>
    </source>
</evidence>
<keyword evidence="2" id="KW-1185">Reference proteome</keyword>
<evidence type="ECO:0000313" key="2">
    <source>
        <dbReference type="Proteomes" id="UP000826656"/>
    </source>
</evidence>
<name>A0ABQ7WLH9_SOLTU</name>
<proteinExistence type="predicted"/>
<sequence>MEDQISRTIENSWSKNLAEIRSMLQELVGNLTISKPNPMEFQRFCENHNLYLSSSYLDGAALTWYLWLFQNKQLEDWEHFTAKVLICFYKRHLKSPEDLLANL</sequence>
<accession>A0ABQ7WLH9</accession>
<dbReference type="EMBL" id="JAIVGD010000001">
    <property type="protein sequence ID" value="KAH0781111.1"/>
    <property type="molecule type" value="Genomic_DNA"/>
</dbReference>
<gene>
    <name evidence="1" type="ORF">KY290_000709</name>
</gene>
<reference evidence="1 2" key="1">
    <citation type="journal article" date="2021" name="bioRxiv">
        <title>Chromosome-scale and haplotype-resolved genome assembly of a tetraploid potato cultivar.</title>
        <authorList>
            <person name="Sun H."/>
            <person name="Jiao W.-B."/>
            <person name="Krause K."/>
            <person name="Campoy J.A."/>
            <person name="Goel M."/>
            <person name="Folz-Donahue K."/>
            <person name="Kukat C."/>
            <person name="Huettel B."/>
            <person name="Schneeberger K."/>
        </authorList>
    </citation>
    <scope>NUCLEOTIDE SEQUENCE [LARGE SCALE GENOMIC DNA]</scope>
    <source>
        <strain evidence="1">SolTubOtavaFocal</strain>
        <tissue evidence="1">Leaves</tissue>
    </source>
</reference>
<organism evidence="1 2">
    <name type="scientific">Solanum tuberosum</name>
    <name type="common">Potato</name>
    <dbReference type="NCBI Taxonomy" id="4113"/>
    <lineage>
        <taxon>Eukaryota</taxon>
        <taxon>Viridiplantae</taxon>
        <taxon>Streptophyta</taxon>
        <taxon>Embryophyta</taxon>
        <taxon>Tracheophyta</taxon>
        <taxon>Spermatophyta</taxon>
        <taxon>Magnoliopsida</taxon>
        <taxon>eudicotyledons</taxon>
        <taxon>Gunneridae</taxon>
        <taxon>Pentapetalae</taxon>
        <taxon>asterids</taxon>
        <taxon>lamiids</taxon>
        <taxon>Solanales</taxon>
        <taxon>Solanaceae</taxon>
        <taxon>Solanoideae</taxon>
        <taxon>Solaneae</taxon>
        <taxon>Solanum</taxon>
    </lineage>
</organism>